<gene>
    <name evidence="3" type="ORF">Slin15195_G126410</name>
</gene>
<feature type="compositionally biased region" description="Low complexity" evidence="1">
    <location>
        <begin position="603"/>
        <end position="614"/>
    </location>
</feature>
<feature type="compositionally biased region" description="Gly residues" evidence="1">
    <location>
        <begin position="697"/>
        <end position="721"/>
    </location>
</feature>
<dbReference type="Proteomes" id="UP001056384">
    <property type="component" value="Chromosome 12"/>
</dbReference>
<accession>A0A9Q9B8M6</accession>
<feature type="compositionally biased region" description="Low complexity" evidence="1">
    <location>
        <begin position="777"/>
        <end position="788"/>
    </location>
</feature>
<feature type="chain" id="PRO_5040169127" evidence="2">
    <location>
        <begin position="30"/>
        <end position="815"/>
    </location>
</feature>
<feature type="compositionally biased region" description="Gly residues" evidence="1">
    <location>
        <begin position="615"/>
        <end position="627"/>
    </location>
</feature>
<sequence>MILGHALSRASAVILLVLAVALNAGLTTCENVPGCADYIRAGLGYEGPVQITQTEYEYCTTTEQVVVTGTGNAPASTLDLVEASACSSSWSRYSSRQSKNVVVKLITSTIYTALSTKLTYGTGDVYTTDSIYNIPIANGNFTATSTGKRFLNITSTIETNVGVTLNSTLAKATPTCSLIKPKECSRLYDSYISSLGLPLNASVPDITPVPANSPPCPTWFYKPFSTCTKSFVTSYPNDCTILGNSVQLFYFPTQTITADADPTSSDALATITTPPAVIYEYAPGTTFTSPSIYLKFDYLSAERLSQGNDAAVCSVCDKLGCRQQAVDGGQEWSIEGTSIEGQIVSLAPEEVSSIVLNFNDQEASSIISTMAHGLPGYADVMNKVVGNFDVVAKRLSLDDVQHPPPEAYYLQPLDNAPGCGLSAPQPQCSTIFEGAYRALISLPQEVTGFQGEWKSCFPVIYGVYDPPIALTRASTADGATLPGYRPTANNPQNTQTPQTAQPADLPQIPPIARPTALPNELPGENGSGNRPAGPTLPNSGGSSNTGGSNSGGTNSNGGGSGNNGGASGYNGGGSGNNGAGSSNTGGTSNNNGADSSGNGGGSDNNQGGTNNNGGESNGSGGGNGGGSDNNQGGTNTNGGESNGSGGGNGGGSDNNQSGTNNNGGESNGSGGGSGNNGASSNNGGGSSNNNEAASGNDVGGGSGTSGSNGSSDGGSGGGSGTTNGDESNPGEDNNGADDGSNDGESDASSRASTRRTTTRQPSGTGTPTTNSDERGSTSDSSSNPSLASAALPRAGIPLLALCLSLSLSTTRFLVP</sequence>
<feature type="compositionally biased region" description="Low complexity" evidence="1">
    <location>
        <begin position="486"/>
        <end position="503"/>
    </location>
</feature>
<feature type="region of interest" description="Disordered" evidence="1">
    <location>
        <begin position="480"/>
        <end position="788"/>
    </location>
</feature>
<name>A0A9Q9B8M6_9PEZI</name>
<feature type="compositionally biased region" description="Low complexity" evidence="1">
    <location>
        <begin position="538"/>
        <end position="547"/>
    </location>
</feature>
<evidence type="ECO:0000313" key="4">
    <source>
        <dbReference type="Proteomes" id="UP001056384"/>
    </source>
</evidence>
<feature type="compositionally biased region" description="Low complexity" evidence="1">
    <location>
        <begin position="758"/>
        <end position="769"/>
    </location>
</feature>
<feature type="signal peptide" evidence="2">
    <location>
        <begin position="1"/>
        <end position="29"/>
    </location>
</feature>
<feature type="compositionally biased region" description="Low complexity" evidence="1">
    <location>
        <begin position="653"/>
        <end position="664"/>
    </location>
</feature>
<feature type="compositionally biased region" description="Gly residues" evidence="1">
    <location>
        <begin position="640"/>
        <end position="652"/>
    </location>
</feature>
<protein>
    <submittedName>
        <fullName evidence="3">Uncharacterized protein</fullName>
    </submittedName>
</protein>
<evidence type="ECO:0000256" key="2">
    <source>
        <dbReference type="SAM" id="SignalP"/>
    </source>
</evidence>
<proteinExistence type="predicted"/>
<evidence type="ECO:0000313" key="3">
    <source>
        <dbReference type="EMBL" id="USW59322.1"/>
    </source>
</evidence>
<dbReference type="AlphaFoldDB" id="A0A9Q9B8M6"/>
<feature type="compositionally biased region" description="Low complexity" evidence="1">
    <location>
        <begin position="628"/>
        <end position="639"/>
    </location>
</feature>
<feature type="compositionally biased region" description="Low complexity" evidence="1">
    <location>
        <begin position="676"/>
        <end position="696"/>
    </location>
</feature>
<feature type="compositionally biased region" description="Gly residues" evidence="1">
    <location>
        <begin position="665"/>
        <end position="675"/>
    </location>
</feature>
<keyword evidence="2" id="KW-0732">Signal</keyword>
<reference evidence="3" key="1">
    <citation type="submission" date="2022-06" db="EMBL/GenBank/DDBJ databases">
        <title>Complete genome sequences of two strains of the flax pathogen Septoria linicola.</title>
        <authorList>
            <person name="Lapalu N."/>
            <person name="Simon A."/>
            <person name="Demenou B."/>
            <person name="Paumier D."/>
            <person name="Guillot M.-P."/>
            <person name="Gout L."/>
            <person name="Valade R."/>
        </authorList>
    </citation>
    <scope>NUCLEOTIDE SEQUENCE</scope>
    <source>
        <strain evidence="3">SE15195</strain>
    </source>
</reference>
<feature type="compositionally biased region" description="Low complexity" evidence="1">
    <location>
        <begin position="579"/>
        <end position="596"/>
    </location>
</feature>
<keyword evidence="4" id="KW-1185">Reference proteome</keyword>
<organism evidence="3 4">
    <name type="scientific">Septoria linicola</name>
    <dbReference type="NCBI Taxonomy" id="215465"/>
    <lineage>
        <taxon>Eukaryota</taxon>
        <taxon>Fungi</taxon>
        <taxon>Dikarya</taxon>
        <taxon>Ascomycota</taxon>
        <taxon>Pezizomycotina</taxon>
        <taxon>Dothideomycetes</taxon>
        <taxon>Dothideomycetidae</taxon>
        <taxon>Mycosphaerellales</taxon>
        <taxon>Mycosphaerellaceae</taxon>
        <taxon>Septoria</taxon>
    </lineage>
</organism>
<feature type="compositionally biased region" description="Low complexity" evidence="1">
    <location>
        <begin position="722"/>
        <end position="738"/>
    </location>
</feature>
<feature type="compositionally biased region" description="Gly residues" evidence="1">
    <location>
        <begin position="548"/>
        <end position="578"/>
    </location>
</feature>
<dbReference type="EMBL" id="CP099429">
    <property type="protein sequence ID" value="USW59322.1"/>
    <property type="molecule type" value="Genomic_DNA"/>
</dbReference>
<evidence type="ECO:0000256" key="1">
    <source>
        <dbReference type="SAM" id="MobiDB-lite"/>
    </source>
</evidence>